<reference evidence="4 5" key="1">
    <citation type="submission" date="2018-11" db="EMBL/GenBank/DDBJ databases">
        <authorList>
            <consortium name="Pathogen Informatics"/>
        </authorList>
    </citation>
    <scope>NUCLEOTIDE SEQUENCE [LARGE SCALE GENOMIC DNA]</scope>
    <source>
        <strain evidence="4 5">NCTC12929</strain>
    </source>
</reference>
<protein>
    <submittedName>
        <fullName evidence="4">Por secretion system C-terminal sorting domain</fullName>
    </submittedName>
</protein>
<organism evidence="4 5">
    <name type="scientific">Bergeyella zoohelcum</name>
    <dbReference type="NCBI Taxonomy" id="1015"/>
    <lineage>
        <taxon>Bacteria</taxon>
        <taxon>Pseudomonadati</taxon>
        <taxon>Bacteroidota</taxon>
        <taxon>Flavobacteriia</taxon>
        <taxon>Flavobacteriales</taxon>
        <taxon>Weeksellaceae</taxon>
        <taxon>Bergeyella</taxon>
    </lineage>
</organism>
<evidence type="ECO:0000313" key="5">
    <source>
        <dbReference type="Proteomes" id="UP000270205"/>
    </source>
</evidence>
<dbReference type="GO" id="GO:0005975">
    <property type="term" value="P:carbohydrate metabolic process"/>
    <property type="evidence" value="ECO:0007669"/>
    <property type="project" value="UniProtKB-ARBA"/>
</dbReference>
<dbReference type="AlphaFoldDB" id="A0A7Z8YLX2"/>
<proteinExistence type="predicted"/>
<dbReference type="GO" id="GO:0004553">
    <property type="term" value="F:hydrolase activity, hydrolyzing O-glycosyl compounds"/>
    <property type="evidence" value="ECO:0007669"/>
    <property type="project" value="UniProtKB-ARBA"/>
</dbReference>
<gene>
    <name evidence="4" type="ORF">NCTC12929_00465</name>
</gene>
<dbReference type="InterPro" id="IPR013320">
    <property type="entry name" value="ConA-like_dom_sf"/>
</dbReference>
<feature type="chain" id="PRO_5030595857" evidence="2">
    <location>
        <begin position="19"/>
        <end position="322"/>
    </location>
</feature>
<dbReference type="NCBIfam" id="TIGR04183">
    <property type="entry name" value="Por_Secre_tail"/>
    <property type="match status" value="1"/>
</dbReference>
<name>A0A7Z8YLX2_9FLAO</name>
<dbReference type="Pfam" id="PF18962">
    <property type="entry name" value="Por_Secre_tail"/>
    <property type="match status" value="1"/>
</dbReference>
<evidence type="ECO:0000256" key="1">
    <source>
        <dbReference type="ARBA" id="ARBA00022729"/>
    </source>
</evidence>
<dbReference type="Proteomes" id="UP000270205">
    <property type="component" value="Unassembled WGS sequence"/>
</dbReference>
<accession>A0A7Z8YLX2</accession>
<dbReference type="InterPro" id="IPR026444">
    <property type="entry name" value="Secre_tail"/>
</dbReference>
<comment type="caution">
    <text evidence="4">The sequence shown here is derived from an EMBL/GenBank/DDBJ whole genome shotgun (WGS) entry which is preliminary data.</text>
</comment>
<dbReference type="EMBL" id="UYIV01000001">
    <property type="protein sequence ID" value="VDH03097.1"/>
    <property type="molecule type" value="Genomic_DNA"/>
</dbReference>
<dbReference type="Gene3D" id="2.60.120.560">
    <property type="entry name" value="Exo-inulinase, domain 1"/>
    <property type="match status" value="1"/>
</dbReference>
<dbReference type="RefSeq" id="WP_125150652.1">
    <property type="nucleotide sequence ID" value="NZ_UYIV01000001.1"/>
</dbReference>
<evidence type="ECO:0000256" key="2">
    <source>
        <dbReference type="SAM" id="SignalP"/>
    </source>
</evidence>
<keyword evidence="1 2" id="KW-0732">Signal</keyword>
<sequence>MKRILLSGMMVLGSLLSAQQLISFESTEGFTLGNAHGQQGWATGIIDGTDISINNSTLMATNISGVEINNTQAFHGVQSLKLSPIPNHTSVTNHDLFGGFYSLSTPLDANNFIISFDVKMEGTDDIDSFFQGVNTNANADESPFIYMLDFAFDGNIYVIDNSSYGIDLIETVTWSPNTWHRVKIVGKATGVEYYLDNNLIYTAAHLNPNNTTINRLNFVHDNAGTTSAFVDRIAINNEAALSVKETIGNDTTIAIYPNPTTDMLHISSDEKVNGVAIFDMTGRRMNADLRENQVDVNHLEKGNYIITVSTKKGKVSKKFIKK</sequence>
<evidence type="ECO:0000259" key="3">
    <source>
        <dbReference type="Pfam" id="PF18962"/>
    </source>
</evidence>
<evidence type="ECO:0000313" key="4">
    <source>
        <dbReference type="EMBL" id="VDH03097.1"/>
    </source>
</evidence>
<feature type="domain" description="Secretion system C-terminal sorting" evidence="3">
    <location>
        <begin position="255"/>
        <end position="320"/>
    </location>
</feature>
<feature type="signal peptide" evidence="2">
    <location>
        <begin position="1"/>
        <end position="18"/>
    </location>
</feature>
<dbReference type="SUPFAM" id="SSF49899">
    <property type="entry name" value="Concanavalin A-like lectins/glucanases"/>
    <property type="match status" value="1"/>
</dbReference>